<dbReference type="SUPFAM" id="SSF53822">
    <property type="entry name" value="Periplasmic binding protein-like I"/>
    <property type="match status" value="1"/>
</dbReference>
<dbReference type="Gene3D" id="1.10.260.40">
    <property type="entry name" value="lambda repressor-like DNA-binding domains"/>
    <property type="match status" value="1"/>
</dbReference>
<organism evidence="6 7">
    <name type="scientific">Phyllobacterium myrsinacearum</name>
    <dbReference type="NCBI Taxonomy" id="28101"/>
    <lineage>
        <taxon>Bacteria</taxon>
        <taxon>Pseudomonadati</taxon>
        <taxon>Pseudomonadota</taxon>
        <taxon>Alphaproteobacteria</taxon>
        <taxon>Hyphomicrobiales</taxon>
        <taxon>Phyllobacteriaceae</taxon>
        <taxon>Phyllobacterium</taxon>
    </lineage>
</organism>
<dbReference type="Pfam" id="PF13377">
    <property type="entry name" value="Peripla_BP_3"/>
    <property type="match status" value="1"/>
</dbReference>
<dbReference type="OrthoDB" id="9798934at2"/>
<evidence type="ECO:0000313" key="6">
    <source>
        <dbReference type="EMBL" id="PRD55624.1"/>
    </source>
</evidence>
<dbReference type="AlphaFoldDB" id="A0A2S9JR02"/>
<dbReference type="GO" id="GO:0003700">
    <property type="term" value="F:DNA-binding transcription factor activity"/>
    <property type="evidence" value="ECO:0007669"/>
    <property type="project" value="TreeGrafter"/>
</dbReference>
<reference evidence="6 7" key="1">
    <citation type="submission" date="2018-02" db="EMBL/GenBank/DDBJ databases">
        <title>The draft genome of Phyllobacterium myrsinacearum DSM5892.</title>
        <authorList>
            <person name="Li L."/>
            <person name="Liu L."/>
            <person name="Zhang X."/>
            <person name="Wang T."/>
        </authorList>
    </citation>
    <scope>NUCLEOTIDE SEQUENCE [LARGE SCALE GENOMIC DNA]</scope>
    <source>
        <strain evidence="6 7">DSM 5892</strain>
    </source>
</reference>
<protein>
    <submittedName>
        <fullName evidence="6">LacI family transcriptional regulator</fullName>
    </submittedName>
</protein>
<keyword evidence="1" id="KW-0678">Repressor</keyword>
<proteinExistence type="predicted"/>
<evidence type="ECO:0000259" key="5">
    <source>
        <dbReference type="PROSITE" id="PS50932"/>
    </source>
</evidence>
<dbReference type="SUPFAM" id="SSF47413">
    <property type="entry name" value="lambda repressor-like DNA-binding domains"/>
    <property type="match status" value="1"/>
</dbReference>
<dbReference type="PROSITE" id="PS50932">
    <property type="entry name" value="HTH_LACI_2"/>
    <property type="match status" value="1"/>
</dbReference>
<keyword evidence="2" id="KW-0805">Transcription regulation</keyword>
<dbReference type="InterPro" id="IPR028082">
    <property type="entry name" value="Peripla_BP_I"/>
</dbReference>
<keyword evidence="3" id="KW-0238">DNA-binding</keyword>
<feature type="domain" description="HTH lacI-type" evidence="5">
    <location>
        <begin position="1"/>
        <end position="55"/>
    </location>
</feature>
<comment type="caution">
    <text evidence="6">The sequence shown here is derived from an EMBL/GenBank/DDBJ whole genome shotgun (WGS) entry which is preliminary data.</text>
</comment>
<evidence type="ECO:0000256" key="3">
    <source>
        <dbReference type="ARBA" id="ARBA00023125"/>
    </source>
</evidence>
<dbReference type="InterPro" id="IPR010982">
    <property type="entry name" value="Lambda_DNA-bd_dom_sf"/>
</dbReference>
<dbReference type="Proteomes" id="UP000238563">
    <property type="component" value="Unassembled WGS sequence"/>
</dbReference>
<accession>A0A2S9JR02</accession>
<dbReference type="Gene3D" id="3.40.50.2300">
    <property type="match status" value="2"/>
</dbReference>
<dbReference type="PANTHER" id="PTHR30146">
    <property type="entry name" value="LACI-RELATED TRANSCRIPTIONAL REPRESSOR"/>
    <property type="match status" value="1"/>
</dbReference>
<gene>
    <name evidence="6" type="ORF">C5750_08225</name>
</gene>
<evidence type="ECO:0000256" key="4">
    <source>
        <dbReference type="ARBA" id="ARBA00023163"/>
    </source>
</evidence>
<dbReference type="CDD" id="cd01392">
    <property type="entry name" value="HTH_LacI"/>
    <property type="match status" value="1"/>
</dbReference>
<dbReference type="EMBL" id="PVBT01000002">
    <property type="protein sequence ID" value="PRD55624.1"/>
    <property type="molecule type" value="Genomic_DNA"/>
</dbReference>
<keyword evidence="7" id="KW-1185">Reference proteome</keyword>
<evidence type="ECO:0000256" key="1">
    <source>
        <dbReference type="ARBA" id="ARBA00022491"/>
    </source>
</evidence>
<evidence type="ECO:0000256" key="2">
    <source>
        <dbReference type="ARBA" id="ARBA00023015"/>
    </source>
</evidence>
<dbReference type="GO" id="GO:0000976">
    <property type="term" value="F:transcription cis-regulatory region binding"/>
    <property type="evidence" value="ECO:0007669"/>
    <property type="project" value="TreeGrafter"/>
</dbReference>
<name>A0A2S9JR02_9HYPH</name>
<dbReference type="PANTHER" id="PTHR30146:SF148">
    <property type="entry name" value="HTH-TYPE TRANSCRIPTIONAL REPRESSOR PURR-RELATED"/>
    <property type="match status" value="1"/>
</dbReference>
<evidence type="ECO:0000313" key="7">
    <source>
        <dbReference type="Proteomes" id="UP000238563"/>
    </source>
</evidence>
<dbReference type="InterPro" id="IPR000843">
    <property type="entry name" value="HTH_LacI"/>
</dbReference>
<sequence length="353" mass="38611">MTDIARIAGCSQATVSFVLNKTPGIKLAAETRERVIEAARSLGYAAPNFAHLDSHDAYAPAVDGKIGFVVDQLATSPEAVVAIEGARQASWNAGNIILVAQTLNDPEMEPRTIRALREQGVSALIYMAIFTREVTLPDYLYTLDIPLVLLNCYTADYAFPAVVPSEIAGGQHSTRHLIQHGHRRIGIITGEPWMEAAKDRLRGYRRALATADIPFDPELVIEGDWSASAGYKATKTLLALKDRPTAIFCQNDRTAIGCYEALKEAGIRIPEDISVIGYDDEEISRHLHPQLTTSVLPHRAMGRWAIEQLDSYAAGSGTRYPITKLECPLVERLSVTERTKQASARSGPGLTFL</sequence>
<dbReference type="InterPro" id="IPR046335">
    <property type="entry name" value="LacI/GalR-like_sensor"/>
</dbReference>
<dbReference type="Pfam" id="PF00356">
    <property type="entry name" value="LacI"/>
    <property type="match status" value="1"/>
</dbReference>
<keyword evidence="4" id="KW-0804">Transcription</keyword>
<dbReference type="CDD" id="cd06288">
    <property type="entry name" value="PBP1_sucrose_transcription_regulator"/>
    <property type="match status" value="1"/>
</dbReference>
<dbReference type="SMART" id="SM00354">
    <property type="entry name" value="HTH_LACI"/>
    <property type="match status" value="1"/>
</dbReference>